<reference evidence="1" key="2">
    <citation type="submission" date="2025-09" db="UniProtKB">
        <authorList>
            <consortium name="Ensembl"/>
        </authorList>
    </citation>
    <scope>IDENTIFICATION</scope>
</reference>
<name>A0A8C0J4L8_CHEAB</name>
<dbReference type="AlphaFoldDB" id="A0A8C0J4L8"/>
<keyword evidence="2" id="KW-1185">Reference proteome</keyword>
<dbReference type="OMA" id="QTLACYH"/>
<organism evidence="1 2">
    <name type="scientific">Chelonoidis abingdonii</name>
    <name type="common">Abingdon island giant tortoise</name>
    <name type="synonym">Testudo abingdonii</name>
    <dbReference type="NCBI Taxonomy" id="106734"/>
    <lineage>
        <taxon>Eukaryota</taxon>
        <taxon>Metazoa</taxon>
        <taxon>Chordata</taxon>
        <taxon>Craniata</taxon>
        <taxon>Vertebrata</taxon>
        <taxon>Euteleostomi</taxon>
        <taxon>Archelosauria</taxon>
        <taxon>Testudinata</taxon>
        <taxon>Testudines</taxon>
        <taxon>Cryptodira</taxon>
        <taxon>Durocryptodira</taxon>
        <taxon>Testudinoidea</taxon>
        <taxon>Testudinidae</taxon>
        <taxon>Chelonoidis</taxon>
    </lineage>
</organism>
<sequence length="59" mass="6363">FWLTLGMQTLACYHQKVRNMCSKVGGAKPAGGDFGEVLNSAANASTTETITEQIQEETQ</sequence>
<dbReference type="Ensembl" id="ENSCABT00000029266.1">
    <property type="protein sequence ID" value="ENSCABP00000026726.1"/>
    <property type="gene ID" value="ENSCABG00000019615.1"/>
</dbReference>
<evidence type="ECO:0000313" key="2">
    <source>
        <dbReference type="Proteomes" id="UP000694404"/>
    </source>
</evidence>
<reference evidence="1" key="1">
    <citation type="submission" date="2025-08" db="UniProtKB">
        <authorList>
            <consortium name="Ensembl"/>
        </authorList>
    </citation>
    <scope>IDENTIFICATION</scope>
</reference>
<evidence type="ECO:0000313" key="1">
    <source>
        <dbReference type="Ensembl" id="ENSCABP00000026726.1"/>
    </source>
</evidence>
<dbReference type="Proteomes" id="UP000694404">
    <property type="component" value="Unplaced"/>
</dbReference>
<proteinExistence type="predicted"/>
<dbReference type="GeneTree" id="ENSGT01010000224113"/>
<protein>
    <submittedName>
        <fullName evidence="1">Uncharacterized protein</fullName>
    </submittedName>
</protein>
<accession>A0A8C0J4L8</accession>